<dbReference type="Pfam" id="PF00651">
    <property type="entry name" value="BTB"/>
    <property type="match status" value="1"/>
</dbReference>
<reference evidence="2" key="1">
    <citation type="submission" date="2021-01" db="EMBL/GenBank/DDBJ databases">
        <authorList>
            <consortium name="Genoscope - CEA"/>
            <person name="William W."/>
        </authorList>
    </citation>
    <scope>NUCLEOTIDE SEQUENCE</scope>
</reference>
<dbReference type="AlphaFoldDB" id="A0A8S1K0C4"/>
<accession>A0A8S1K0C4</accession>
<gene>
    <name evidence="2" type="ORF">PSON_ATCC_30995.1.T0020137</name>
</gene>
<keyword evidence="3" id="KW-1185">Reference proteome</keyword>
<evidence type="ECO:0000313" key="2">
    <source>
        <dbReference type="EMBL" id="CAD8046929.1"/>
    </source>
</evidence>
<evidence type="ECO:0000259" key="1">
    <source>
        <dbReference type="Pfam" id="PF00651"/>
    </source>
</evidence>
<dbReference type="InterPro" id="IPR000210">
    <property type="entry name" value="BTB/POZ_dom"/>
</dbReference>
<sequence length="432" mass="51880">MDLIDLGKLSRNNIEDYIQEAFRPQSQVNMTLCIKITYQINQSKPNMPNNQFIMPNNQFNIPNNQFNTPTNKNTPTNSFYRLNSYSNQTFDFFINTTLIQPDIKLQKLQKQQNFQSQYHHVIPQCEDFYINGQNPQNLFKLFLNFIYTGKINYKIKEDYLPLLKLAIYFQCDILIDCLIKQVKHEAIVRNYFLTFIIDIFQDHSYFQVLLSNQNKNAINFFEKMILENAPIILSHTQWHNYNRKEAQEKIQIAFKQVSIKLFKEIAKVFVKFDQKNVIYLTQFLYFVEQYSNPQVDLMEDIYLGIVLQFVDEMFVIKNSQWLTNKCQKIFEHAIKKIENQPYHMMHSKTCDLVNKSFQATCSHQICLNCFYQYLLYRSKFKQQNQNNPQKIRCFRRFIDVDQCNGCFEDSDFLQLKEYQVQDLLNLYLQEKI</sequence>
<comment type="caution">
    <text evidence="2">The sequence shown here is derived from an EMBL/GenBank/DDBJ whole genome shotgun (WGS) entry which is preliminary data.</text>
</comment>
<evidence type="ECO:0000313" key="3">
    <source>
        <dbReference type="Proteomes" id="UP000692954"/>
    </source>
</evidence>
<name>A0A8S1K0C4_9CILI</name>
<proteinExistence type="predicted"/>
<dbReference type="Proteomes" id="UP000692954">
    <property type="component" value="Unassembled WGS sequence"/>
</dbReference>
<dbReference type="EMBL" id="CAJJDN010000002">
    <property type="protein sequence ID" value="CAD8046929.1"/>
    <property type="molecule type" value="Genomic_DNA"/>
</dbReference>
<organism evidence="2 3">
    <name type="scientific">Paramecium sonneborni</name>
    <dbReference type="NCBI Taxonomy" id="65129"/>
    <lineage>
        <taxon>Eukaryota</taxon>
        <taxon>Sar</taxon>
        <taxon>Alveolata</taxon>
        <taxon>Ciliophora</taxon>
        <taxon>Intramacronucleata</taxon>
        <taxon>Oligohymenophorea</taxon>
        <taxon>Peniculida</taxon>
        <taxon>Parameciidae</taxon>
        <taxon>Paramecium</taxon>
    </lineage>
</organism>
<protein>
    <recommendedName>
        <fullName evidence="1">BTB domain-containing protein</fullName>
    </recommendedName>
</protein>
<dbReference type="OrthoDB" id="300332at2759"/>
<feature type="domain" description="BTB" evidence="1">
    <location>
        <begin position="128"/>
        <end position="180"/>
    </location>
</feature>